<feature type="domain" description="Major facilitator superfamily (MFS) profile" evidence="7">
    <location>
        <begin position="26"/>
        <end position="412"/>
    </location>
</feature>
<name>A0ABN1YY75_9MICO</name>
<keyword evidence="2" id="KW-1003">Cell membrane</keyword>
<dbReference type="InterPro" id="IPR050189">
    <property type="entry name" value="MFS_Efflux_Transporters"/>
</dbReference>
<protein>
    <submittedName>
        <fullName evidence="8">MFS transporter</fullName>
    </submittedName>
</protein>
<evidence type="ECO:0000256" key="5">
    <source>
        <dbReference type="ARBA" id="ARBA00023136"/>
    </source>
</evidence>
<feature type="transmembrane region" description="Helical" evidence="6">
    <location>
        <begin position="270"/>
        <end position="289"/>
    </location>
</feature>
<proteinExistence type="predicted"/>
<accession>A0ABN1YY75</accession>
<organism evidence="8 9">
    <name type="scientific">Agrococcus citreus</name>
    <dbReference type="NCBI Taxonomy" id="84643"/>
    <lineage>
        <taxon>Bacteria</taxon>
        <taxon>Bacillati</taxon>
        <taxon>Actinomycetota</taxon>
        <taxon>Actinomycetes</taxon>
        <taxon>Micrococcales</taxon>
        <taxon>Microbacteriaceae</taxon>
        <taxon>Agrococcus</taxon>
    </lineage>
</organism>
<feature type="transmembrane region" description="Helical" evidence="6">
    <location>
        <begin position="296"/>
        <end position="314"/>
    </location>
</feature>
<evidence type="ECO:0000256" key="4">
    <source>
        <dbReference type="ARBA" id="ARBA00022989"/>
    </source>
</evidence>
<dbReference type="InterPro" id="IPR020846">
    <property type="entry name" value="MFS_dom"/>
</dbReference>
<dbReference type="InterPro" id="IPR036259">
    <property type="entry name" value="MFS_trans_sf"/>
</dbReference>
<evidence type="ECO:0000259" key="7">
    <source>
        <dbReference type="PROSITE" id="PS50850"/>
    </source>
</evidence>
<keyword evidence="9" id="KW-1185">Reference proteome</keyword>
<dbReference type="EMBL" id="BAAAKK010000004">
    <property type="protein sequence ID" value="GAA1422919.1"/>
    <property type="molecule type" value="Genomic_DNA"/>
</dbReference>
<reference evidence="8 9" key="1">
    <citation type="journal article" date="2019" name="Int. J. Syst. Evol. Microbiol.">
        <title>The Global Catalogue of Microorganisms (GCM) 10K type strain sequencing project: providing services to taxonomists for standard genome sequencing and annotation.</title>
        <authorList>
            <consortium name="The Broad Institute Genomics Platform"/>
            <consortium name="The Broad Institute Genome Sequencing Center for Infectious Disease"/>
            <person name="Wu L."/>
            <person name="Ma J."/>
        </authorList>
    </citation>
    <scope>NUCLEOTIDE SEQUENCE [LARGE SCALE GENOMIC DNA]</scope>
    <source>
        <strain evidence="8 9">JCM 12398</strain>
    </source>
</reference>
<gene>
    <name evidence="8" type="ORF">GCM10009640_16470</name>
</gene>
<feature type="transmembrane region" description="Helical" evidence="6">
    <location>
        <begin position="91"/>
        <end position="109"/>
    </location>
</feature>
<dbReference type="SUPFAM" id="SSF103473">
    <property type="entry name" value="MFS general substrate transporter"/>
    <property type="match status" value="1"/>
</dbReference>
<dbReference type="InterPro" id="IPR011701">
    <property type="entry name" value="MFS"/>
</dbReference>
<evidence type="ECO:0000313" key="9">
    <source>
        <dbReference type="Proteomes" id="UP001501266"/>
    </source>
</evidence>
<evidence type="ECO:0000313" key="8">
    <source>
        <dbReference type="EMBL" id="GAA1422919.1"/>
    </source>
</evidence>
<keyword evidence="3 6" id="KW-0812">Transmembrane</keyword>
<feature type="transmembrane region" description="Helical" evidence="6">
    <location>
        <begin position="360"/>
        <end position="383"/>
    </location>
</feature>
<dbReference type="PROSITE" id="PS50850">
    <property type="entry name" value="MFS"/>
    <property type="match status" value="1"/>
</dbReference>
<feature type="transmembrane region" description="Helical" evidence="6">
    <location>
        <begin position="64"/>
        <end position="84"/>
    </location>
</feature>
<evidence type="ECO:0000256" key="2">
    <source>
        <dbReference type="ARBA" id="ARBA00022475"/>
    </source>
</evidence>
<keyword evidence="5 6" id="KW-0472">Membrane</keyword>
<keyword evidence="4 6" id="KW-1133">Transmembrane helix</keyword>
<dbReference type="PANTHER" id="PTHR43124:SF3">
    <property type="entry name" value="CHLORAMPHENICOL EFFLUX PUMP RV0191"/>
    <property type="match status" value="1"/>
</dbReference>
<feature type="transmembrane region" description="Helical" evidence="6">
    <location>
        <begin position="121"/>
        <end position="143"/>
    </location>
</feature>
<comment type="caution">
    <text evidence="8">The sequence shown here is derived from an EMBL/GenBank/DDBJ whole genome shotgun (WGS) entry which is preliminary data.</text>
</comment>
<sequence length="420" mass="44293">MTGTVEAPRGVVPKAKQVTPVLVAVGFAVLCASWMLNAMDRQVFYPLLPQIREELGFSLTESGFLATSFTLGLAIAGFTAGFLVDRWSRKTVMMVSVIVFSVGTGLVALSTGFVDMALYRLLSGLGEGVQATALYAIIGAYFFHRRAFAAGFVGVAFGAGIFLGPLVGVPFATEWGTWRAPFLLFAALGIVMVILIAVFVKREMSEAEAGRTGALELRAFDYMPTAIVNRNVIVFGIGAALAGTVFYGYLGLYPTYLVENLGFDPGQSSLAVAMGGLGAMLALLFGWFGDRYPQKWVLMVSFAGTALVALPMYTIATAPVAQYVLSFLIGAFASGGLFTNFSTALQRSVRPESVGRGQGVFVLTYYVAAAFSGTAFGALVGGIGWSGAGLLQIVGVSVVGAVLMLFVDSSTMIDKRRVAA</sequence>
<dbReference type="PRINTS" id="PR01035">
    <property type="entry name" value="TCRTETA"/>
</dbReference>
<feature type="transmembrane region" description="Helical" evidence="6">
    <location>
        <begin position="178"/>
        <end position="200"/>
    </location>
</feature>
<dbReference type="InterPro" id="IPR001958">
    <property type="entry name" value="Tet-R_TetA/multi-R_MdtG-like"/>
</dbReference>
<feature type="transmembrane region" description="Helical" evidence="6">
    <location>
        <begin position="21"/>
        <end position="39"/>
    </location>
</feature>
<feature type="transmembrane region" description="Helical" evidence="6">
    <location>
        <begin position="389"/>
        <end position="407"/>
    </location>
</feature>
<evidence type="ECO:0000256" key="1">
    <source>
        <dbReference type="ARBA" id="ARBA00004651"/>
    </source>
</evidence>
<dbReference type="Proteomes" id="UP001501266">
    <property type="component" value="Unassembled WGS sequence"/>
</dbReference>
<evidence type="ECO:0000256" key="3">
    <source>
        <dbReference type="ARBA" id="ARBA00022692"/>
    </source>
</evidence>
<dbReference type="Pfam" id="PF07690">
    <property type="entry name" value="MFS_1"/>
    <property type="match status" value="1"/>
</dbReference>
<dbReference type="Gene3D" id="1.20.1250.20">
    <property type="entry name" value="MFS general substrate transporter like domains"/>
    <property type="match status" value="1"/>
</dbReference>
<dbReference type="PANTHER" id="PTHR43124">
    <property type="entry name" value="PURINE EFFLUX PUMP PBUE"/>
    <property type="match status" value="1"/>
</dbReference>
<evidence type="ECO:0000256" key="6">
    <source>
        <dbReference type="SAM" id="Phobius"/>
    </source>
</evidence>
<dbReference type="RefSeq" id="WP_343919287.1">
    <property type="nucleotide sequence ID" value="NZ_BAAAKK010000004.1"/>
</dbReference>
<comment type="subcellular location">
    <subcellularLocation>
        <location evidence="1">Cell membrane</location>
        <topology evidence="1">Multi-pass membrane protein</topology>
    </subcellularLocation>
</comment>
<feature type="transmembrane region" description="Helical" evidence="6">
    <location>
        <begin position="232"/>
        <end position="250"/>
    </location>
</feature>
<feature type="transmembrane region" description="Helical" evidence="6">
    <location>
        <begin position="150"/>
        <end position="172"/>
    </location>
</feature>
<feature type="transmembrane region" description="Helical" evidence="6">
    <location>
        <begin position="320"/>
        <end position="339"/>
    </location>
</feature>